<comment type="caution">
    <text evidence="2">The sequence shown here is derived from an EMBL/GenBank/DDBJ whole genome shotgun (WGS) entry which is preliminary data.</text>
</comment>
<keyword evidence="3" id="KW-1185">Reference proteome</keyword>
<dbReference type="Proteomes" id="UP001596512">
    <property type="component" value="Unassembled WGS sequence"/>
</dbReference>
<evidence type="ECO:0000256" key="1">
    <source>
        <dbReference type="SAM" id="MobiDB-lite"/>
    </source>
</evidence>
<gene>
    <name evidence="2" type="ORF">ACFQV2_03555</name>
</gene>
<protein>
    <submittedName>
        <fullName evidence="2">Uncharacterized protein</fullName>
    </submittedName>
</protein>
<accession>A0ABW2TJ31</accession>
<reference evidence="3" key="1">
    <citation type="journal article" date="2019" name="Int. J. Syst. Evol. Microbiol.">
        <title>The Global Catalogue of Microorganisms (GCM) 10K type strain sequencing project: providing services to taxonomists for standard genome sequencing and annotation.</title>
        <authorList>
            <consortium name="The Broad Institute Genomics Platform"/>
            <consortium name="The Broad Institute Genome Sequencing Center for Infectious Disease"/>
            <person name="Wu L."/>
            <person name="Ma J."/>
        </authorList>
    </citation>
    <scope>NUCLEOTIDE SEQUENCE [LARGE SCALE GENOMIC DNA]</scope>
    <source>
        <strain evidence="3">JCM 17695</strain>
    </source>
</reference>
<sequence length="225" mass="23559">MFAHARTSPEAGRRVALDAITLGRPDLIGACGLADCERDWLRLVVAARQGDVAEVLATASALPANRYRHKIAVLAAFAWQLRTLPGAAERLGSHLTAFAPTESAAKALLRVLGLAPSSARERLADASVLAARFGVPDVLVRLATTEPGQLAEGEVVLLGPRGRLVVAHRGPGRSSSRRVAIWTPHPCPSSTTSSSVDSSTHGGCRPCAGGRTSSPTCSPAPRRRN</sequence>
<feature type="region of interest" description="Disordered" evidence="1">
    <location>
        <begin position="169"/>
        <end position="225"/>
    </location>
</feature>
<organism evidence="2 3">
    <name type="scientific">Actinokineospora soli</name>
    <dbReference type="NCBI Taxonomy" id="1048753"/>
    <lineage>
        <taxon>Bacteria</taxon>
        <taxon>Bacillati</taxon>
        <taxon>Actinomycetota</taxon>
        <taxon>Actinomycetes</taxon>
        <taxon>Pseudonocardiales</taxon>
        <taxon>Pseudonocardiaceae</taxon>
        <taxon>Actinokineospora</taxon>
    </lineage>
</organism>
<evidence type="ECO:0000313" key="3">
    <source>
        <dbReference type="Proteomes" id="UP001596512"/>
    </source>
</evidence>
<feature type="compositionally biased region" description="Low complexity" evidence="1">
    <location>
        <begin position="189"/>
        <end position="200"/>
    </location>
</feature>
<evidence type="ECO:0000313" key="2">
    <source>
        <dbReference type="EMBL" id="MFC7612853.1"/>
    </source>
</evidence>
<name>A0ABW2TJ31_9PSEU</name>
<proteinExistence type="predicted"/>
<dbReference type="EMBL" id="JBHTEY010000004">
    <property type="protein sequence ID" value="MFC7612853.1"/>
    <property type="molecule type" value="Genomic_DNA"/>
</dbReference>